<reference evidence="1" key="1">
    <citation type="journal article" date="2015" name="Nature">
        <title>Complex archaea that bridge the gap between prokaryotes and eukaryotes.</title>
        <authorList>
            <person name="Spang A."/>
            <person name="Saw J.H."/>
            <person name="Jorgensen S.L."/>
            <person name="Zaremba-Niedzwiedzka K."/>
            <person name="Martijn J."/>
            <person name="Lind A.E."/>
            <person name="van Eijk R."/>
            <person name="Schleper C."/>
            <person name="Guy L."/>
            <person name="Ettema T.J."/>
        </authorList>
    </citation>
    <scope>NUCLEOTIDE SEQUENCE</scope>
</reference>
<evidence type="ECO:0000313" key="1">
    <source>
        <dbReference type="EMBL" id="KKN30901.1"/>
    </source>
</evidence>
<name>A0A0F9S194_9ZZZZ</name>
<dbReference type="SUPFAM" id="SSF53335">
    <property type="entry name" value="S-adenosyl-L-methionine-dependent methyltransferases"/>
    <property type="match status" value="1"/>
</dbReference>
<sequence length="170" mass="19586">MKFLEHDIVKGWDGENNSGMVQISECLNDIMAPKCTVLLIGTGATIEQYDDWPQVLQSVWGCSITYLEIFESYIELFKDQKYPIIKGDVREIDKILEKSYDVILWLQGPEHVSHEELLPTLDALFSVCNNGIMCTCPWGSFYDYQEDINNNKYEIHIQKSTGILIFESFS</sequence>
<evidence type="ECO:0008006" key="2">
    <source>
        <dbReference type="Google" id="ProtNLM"/>
    </source>
</evidence>
<proteinExistence type="predicted"/>
<dbReference type="InterPro" id="IPR029063">
    <property type="entry name" value="SAM-dependent_MTases_sf"/>
</dbReference>
<accession>A0A0F9S194</accession>
<gene>
    <name evidence="1" type="ORF">LCGC14_0829510</name>
</gene>
<comment type="caution">
    <text evidence="1">The sequence shown here is derived from an EMBL/GenBank/DDBJ whole genome shotgun (WGS) entry which is preliminary data.</text>
</comment>
<dbReference type="AlphaFoldDB" id="A0A0F9S194"/>
<protein>
    <recommendedName>
        <fullName evidence="2">Methyltransferase domain-containing protein</fullName>
    </recommendedName>
</protein>
<dbReference type="Gene3D" id="3.40.50.150">
    <property type="entry name" value="Vaccinia Virus protein VP39"/>
    <property type="match status" value="1"/>
</dbReference>
<dbReference type="EMBL" id="LAZR01002372">
    <property type="protein sequence ID" value="KKN30901.1"/>
    <property type="molecule type" value="Genomic_DNA"/>
</dbReference>
<organism evidence="1">
    <name type="scientific">marine sediment metagenome</name>
    <dbReference type="NCBI Taxonomy" id="412755"/>
    <lineage>
        <taxon>unclassified sequences</taxon>
        <taxon>metagenomes</taxon>
        <taxon>ecological metagenomes</taxon>
    </lineage>
</organism>